<keyword evidence="5 8" id="KW-1133">Transmembrane helix</keyword>
<sequence>MSKVKNYINETVTEMVHNVSWPTWKELQSNTIIVVVASIIISLIIFVIDYLVGIVPVDSNGFWKGLLGFIYSGF</sequence>
<dbReference type="InterPro" id="IPR001901">
    <property type="entry name" value="Translocase_SecE/Sec61-g"/>
</dbReference>
<name>A0A8J6U292_9FLAO</name>
<dbReference type="Pfam" id="PF00584">
    <property type="entry name" value="SecE"/>
    <property type="match status" value="1"/>
</dbReference>
<evidence type="ECO:0000256" key="5">
    <source>
        <dbReference type="ARBA" id="ARBA00022989"/>
    </source>
</evidence>
<dbReference type="EMBL" id="JACVEL010000004">
    <property type="protein sequence ID" value="MBC9812490.1"/>
    <property type="molecule type" value="Genomic_DNA"/>
</dbReference>
<feature type="transmembrane region" description="Helical" evidence="8">
    <location>
        <begin position="31"/>
        <end position="52"/>
    </location>
</feature>
<dbReference type="InterPro" id="IPR005807">
    <property type="entry name" value="SecE_bac"/>
</dbReference>
<evidence type="ECO:0000256" key="4">
    <source>
        <dbReference type="ARBA" id="ARBA00022927"/>
    </source>
</evidence>
<evidence type="ECO:0000256" key="8">
    <source>
        <dbReference type="HAMAP-Rule" id="MF_00422"/>
    </source>
</evidence>
<dbReference type="GO" id="GO:0008320">
    <property type="term" value="F:protein transmembrane transporter activity"/>
    <property type="evidence" value="ECO:0007669"/>
    <property type="project" value="UniProtKB-UniRule"/>
</dbReference>
<comment type="function">
    <text evidence="8">Essential subunit of the Sec protein translocation channel SecYEG. Clamps together the 2 halves of SecY. May contact the channel plug during translocation.</text>
</comment>
<dbReference type="NCBIfam" id="TIGR00964">
    <property type="entry name" value="secE_bact"/>
    <property type="match status" value="1"/>
</dbReference>
<evidence type="ECO:0000256" key="7">
    <source>
        <dbReference type="ARBA" id="ARBA00023136"/>
    </source>
</evidence>
<dbReference type="HAMAP" id="MF_00422">
    <property type="entry name" value="SecE"/>
    <property type="match status" value="1"/>
</dbReference>
<dbReference type="GO" id="GO:0006605">
    <property type="term" value="P:protein targeting"/>
    <property type="evidence" value="ECO:0007669"/>
    <property type="project" value="UniProtKB-UniRule"/>
</dbReference>
<keyword evidence="6 8" id="KW-0811">Translocation</keyword>
<dbReference type="GO" id="GO:0043952">
    <property type="term" value="P:protein transport by the Sec complex"/>
    <property type="evidence" value="ECO:0007669"/>
    <property type="project" value="UniProtKB-UniRule"/>
</dbReference>
<dbReference type="Gene3D" id="1.20.5.1030">
    <property type="entry name" value="Preprotein translocase secy subunit"/>
    <property type="match status" value="1"/>
</dbReference>
<keyword evidence="4 8" id="KW-0653">Protein transport</keyword>
<organism evidence="9 10">
    <name type="scientific">Taishania pollutisoli</name>
    <dbReference type="NCBI Taxonomy" id="2766479"/>
    <lineage>
        <taxon>Bacteria</taxon>
        <taxon>Pseudomonadati</taxon>
        <taxon>Bacteroidota</taxon>
        <taxon>Flavobacteriia</taxon>
        <taxon>Flavobacteriales</taxon>
        <taxon>Crocinitomicaceae</taxon>
        <taxon>Taishania</taxon>
    </lineage>
</organism>
<keyword evidence="2 8" id="KW-0813">Transport</keyword>
<evidence type="ECO:0000256" key="6">
    <source>
        <dbReference type="ARBA" id="ARBA00023010"/>
    </source>
</evidence>
<keyword evidence="8" id="KW-1003">Cell membrane</keyword>
<dbReference type="GO" id="GO:0065002">
    <property type="term" value="P:intracellular protein transmembrane transport"/>
    <property type="evidence" value="ECO:0007669"/>
    <property type="project" value="UniProtKB-UniRule"/>
</dbReference>
<evidence type="ECO:0000256" key="2">
    <source>
        <dbReference type="ARBA" id="ARBA00022448"/>
    </source>
</evidence>
<comment type="caution">
    <text evidence="9">The sequence shown here is derived from an EMBL/GenBank/DDBJ whole genome shotgun (WGS) entry which is preliminary data.</text>
</comment>
<dbReference type="InterPro" id="IPR038379">
    <property type="entry name" value="SecE_sf"/>
</dbReference>
<dbReference type="AlphaFoldDB" id="A0A8J6U292"/>
<gene>
    <name evidence="8 9" type="primary">secE</name>
    <name evidence="9" type="ORF">H9Y05_08395</name>
</gene>
<keyword evidence="3 8" id="KW-0812">Transmembrane</keyword>
<dbReference type="GO" id="GO:0005886">
    <property type="term" value="C:plasma membrane"/>
    <property type="evidence" value="ECO:0007669"/>
    <property type="project" value="UniProtKB-SubCell"/>
</dbReference>
<comment type="subunit">
    <text evidence="8">Component of the Sec protein translocase complex. Heterotrimer consisting of SecY, SecE and SecG subunits. The heterotrimers can form oligomers, although 1 heterotrimer is thought to be able to translocate proteins. Interacts with the ribosome. Interacts with SecDF, and other proteins may be involved. Interacts with SecA.</text>
</comment>
<evidence type="ECO:0000256" key="3">
    <source>
        <dbReference type="ARBA" id="ARBA00022692"/>
    </source>
</evidence>
<evidence type="ECO:0000256" key="1">
    <source>
        <dbReference type="ARBA" id="ARBA00004370"/>
    </source>
</evidence>
<accession>A0A8J6U292</accession>
<evidence type="ECO:0000313" key="10">
    <source>
        <dbReference type="Proteomes" id="UP000652681"/>
    </source>
</evidence>
<dbReference type="GO" id="GO:0009306">
    <property type="term" value="P:protein secretion"/>
    <property type="evidence" value="ECO:0007669"/>
    <property type="project" value="UniProtKB-UniRule"/>
</dbReference>
<protein>
    <recommendedName>
        <fullName evidence="8">Protein translocase subunit SecE</fullName>
    </recommendedName>
</protein>
<dbReference type="RefSeq" id="WP_163489873.1">
    <property type="nucleotide sequence ID" value="NZ_JACVEL010000004.1"/>
</dbReference>
<keyword evidence="7 8" id="KW-0472">Membrane</keyword>
<proteinExistence type="inferred from homology"/>
<dbReference type="Proteomes" id="UP000652681">
    <property type="component" value="Unassembled WGS sequence"/>
</dbReference>
<reference evidence="9" key="1">
    <citation type="submission" date="2020-09" db="EMBL/GenBank/DDBJ databases">
        <title>Taishania pollutisoli gen. nov., sp. nov., Isolated from Tetrabromobisphenol A-Contaminated Soil.</title>
        <authorList>
            <person name="Chen Q."/>
        </authorList>
    </citation>
    <scope>NUCLEOTIDE SEQUENCE</scope>
    <source>
        <strain evidence="9">CZZ-1</strain>
    </source>
</reference>
<comment type="similarity">
    <text evidence="8">Belongs to the SecE/SEC61-gamma family.</text>
</comment>
<keyword evidence="10" id="KW-1185">Reference proteome</keyword>
<comment type="subcellular location">
    <subcellularLocation>
        <location evidence="8">Cell membrane</location>
        <topology evidence="8">Single-pass membrane protein</topology>
    </subcellularLocation>
    <subcellularLocation>
        <location evidence="1">Membrane</location>
    </subcellularLocation>
</comment>
<evidence type="ECO:0000313" key="9">
    <source>
        <dbReference type="EMBL" id="MBC9812490.1"/>
    </source>
</evidence>